<dbReference type="OrthoDB" id="7063697at2"/>
<dbReference type="EMBL" id="QJJX01000011">
    <property type="protein sequence ID" value="PXX22473.1"/>
    <property type="molecule type" value="Genomic_DNA"/>
</dbReference>
<dbReference type="STRING" id="1122991.GCA_000613445_01019"/>
<reference evidence="1 2" key="1">
    <citation type="submission" date="2018-05" db="EMBL/GenBank/DDBJ databases">
        <title>Genomic Encyclopedia of Type Strains, Phase I: the one thousand microbial genomes (KMG-I) project.</title>
        <authorList>
            <person name="Kyrpides N."/>
        </authorList>
    </citation>
    <scope>NUCLEOTIDE SEQUENCE [LARGE SCALE GENOMIC DNA]</scope>
    <source>
        <strain evidence="1 2">DSM 15611</strain>
    </source>
</reference>
<evidence type="ECO:0008006" key="3">
    <source>
        <dbReference type="Google" id="ProtNLM"/>
    </source>
</evidence>
<gene>
    <name evidence="1" type="ORF">EJ73_01234</name>
</gene>
<organism evidence="1 2">
    <name type="scientific">Hoylesella shahii DSM 15611 = JCM 12083</name>
    <dbReference type="NCBI Taxonomy" id="1122991"/>
    <lineage>
        <taxon>Bacteria</taxon>
        <taxon>Pseudomonadati</taxon>
        <taxon>Bacteroidota</taxon>
        <taxon>Bacteroidia</taxon>
        <taxon>Bacteroidales</taxon>
        <taxon>Prevotellaceae</taxon>
        <taxon>Hoylesella</taxon>
    </lineage>
</organism>
<comment type="caution">
    <text evidence="1">The sequence shown here is derived from an EMBL/GenBank/DDBJ whole genome shotgun (WGS) entry which is preliminary data.</text>
</comment>
<accession>A0A318HW55</accession>
<name>A0A318HW55_9BACT</name>
<keyword evidence="2" id="KW-1185">Reference proteome</keyword>
<protein>
    <recommendedName>
        <fullName evidence="3">DUF4375 domain-containing protein</fullName>
    </recommendedName>
</protein>
<evidence type="ECO:0000313" key="1">
    <source>
        <dbReference type="EMBL" id="PXX22473.1"/>
    </source>
</evidence>
<sequence length="184" mass="21133">MNDLKALWQKHNDGELETSLVNMSDEIWQGGTIEEIKAKVSNEMFTFHVALNMIGNWKGDGWHYLLCEGREFLPYIPDVLDKLGLEEMKQMFDKTLSVFPDFAQGCDDKTYIDVVNFLSNPRFKVSDERLNAIPKAERVALCNAFSECVEQLDNLSMPLWAFNAEAGGWKNVLDYLYSCMDNQN</sequence>
<dbReference type="Proteomes" id="UP000248314">
    <property type="component" value="Unassembled WGS sequence"/>
</dbReference>
<evidence type="ECO:0000313" key="2">
    <source>
        <dbReference type="Proteomes" id="UP000248314"/>
    </source>
</evidence>
<dbReference type="AlphaFoldDB" id="A0A318HW55"/>
<proteinExistence type="predicted"/>
<dbReference type="RefSeq" id="WP_025816810.1">
    <property type="nucleotide sequence ID" value="NZ_BAIZ01000032.1"/>
</dbReference>